<comment type="caution">
    <text evidence="2">The sequence shown here is derived from an EMBL/GenBank/DDBJ whole genome shotgun (WGS) entry which is preliminary data.</text>
</comment>
<dbReference type="EMBL" id="SRXW01000006">
    <property type="protein sequence ID" value="TGY87343.1"/>
    <property type="molecule type" value="Genomic_DNA"/>
</dbReference>
<accession>A0A4S2GWF2</accession>
<proteinExistence type="predicted"/>
<name>A0A4S2GWF2_9PROT</name>
<dbReference type="Proteomes" id="UP000308054">
    <property type="component" value="Unassembled WGS sequence"/>
</dbReference>
<feature type="region of interest" description="Disordered" evidence="1">
    <location>
        <begin position="1"/>
        <end position="20"/>
    </location>
</feature>
<protein>
    <submittedName>
        <fullName evidence="2">Uncharacterized protein</fullName>
    </submittedName>
</protein>
<keyword evidence="3" id="KW-1185">Reference proteome</keyword>
<dbReference type="AlphaFoldDB" id="A0A4S2GWF2"/>
<evidence type="ECO:0000256" key="1">
    <source>
        <dbReference type="SAM" id="MobiDB-lite"/>
    </source>
</evidence>
<organism evidence="2 3">
    <name type="scientific">Marinicauda algicola</name>
    <dbReference type="NCBI Taxonomy" id="2029849"/>
    <lineage>
        <taxon>Bacteria</taxon>
        <taxon>Pseudomonadati</taxon>
        <taxon>Pseudomonadota</taxon>
        <taxon>Alphaproteobacteria</taxon>
        <taxon>Maricaulales</taxon>
        <taxon>Maricaulaceae</taxon>
        <taxon>Marinicauda</taxon>
    </lineage>
</organism>
<reference evidence="2 3" key="1">
    <citation type="journal article" date="2017" name="Int. J. Syst. Evol. Microbiol.">
        <title>Marinicauda algicola sp. nov., isolated from a marine red alga Rhodosorus marinus.</title>
        <authorList>
            <person name="Jeong S.E."/>
            <person name="Jeon S.H."/>
            <person name="Chun B.H."/>
            <person name="Kim D.W."/>
            <person name="Jeon C.O."/>
        </authorList>
    </citation>
    <scope>NUCLEOTIDE SEQUENCE [LARGE SCALE GENOMIC DNA]</scope>
    <source>
        <strain evidence="2 3">JCM 31718</strain>
    </source>
</reference>
<evidence type="ECO:0000313" key="2">
    <source>
        <dbReference type="EMBL" id="TGY87343.1"/>
    </source>
</evidence>
<evidence type="ECO:0000313" key="3">
    <source>
        <dbReference type="Proteomes" id="UP000308054"/>
    </source>
</evidence>
<sequence length="217" mass="24143">MTYHTRPLADLTGGRDGHPIDLSARVRVSQKPNEPDEWAPIDVSHPVEKARLRFVEKGVSWLGRDEREVDRRYRAARVWQGLYLTASGQMSGGTLYGERVDGRGDGEMGQLIQLQAGIDRVRIVHGRRETGEEPARGMTVRRQHDLDAVCGEGAGLSQHARAMGLHRSSVIESVIAGLDAVAGYAPWSARLERVQVLMIRPVVRASRPVTNRKGKRR</sequence>
<dbReference type="RefSeq" id="WP_135997317.1">
    <property type="nucleotide sequence ID" value="NZ_CP071057.1"/>
</dbReference>
<gene>
    <name evidence="2" type="ORF">E5163_14845</name>
</gene>